<accession>A0A0A9CUK2</accession>
<protein>
    <submittedName>
        <fullName evidence="1">Uncharacterized protein</fullName>
    </submittedName>
</protein>
<name>A0A0A9CUK2_ARUDO</name>
<sequence>MRTAAIATARARLAVELPLRRLPVLASCAASLPGAARSSLACPRSSSPPLPASCRAWTAAAAVHRRPAAQDLLACGARRSSPGVFSAAPCSDWAAPRPDCAVPAILTNSGRRRLFSAAGIWLAV</sequence>
<evidence type="ECO:0000313" key="1">
    <source>
        <dbReference type="EMBL" id="JAD79286.1"/>
    </source>
</evidence>
<dbReference type="AlphaFoldDB" id="A0A0A9CUK2"/>
<reference evidence="1" key="1">
    <citation type="submission" date="2014-09" db="EMBL/GenBank/DDBJ databases">
        <authorList>
            <person name="Magalhaes I.L.F."/>
            <person name="Oliveira U."/>
            <person name="Santos F.R."/>
            <person name="Vidigal T.H.D.A."/>
            <person name="Brescovit A.D."/>
            <person name="Santos A.J."/>
        </authorList>
    </citation>
    <scope>NUCLEOTIDE SEQUENCE</scope>
    <source>
        <tissue evidence="1">Shoot tissue taken approximately 20 cm above the soil surface</tissue>
    </source>
</reference>
<organism evidence="1">
    <name type="scientific">Arundo donax</name>
    <name type="common">Giant reed</name>
    <name type="synonym">Donax arundinaceus</name>
    <dbReference type="NCBI Taxonomy" id="35708"/>
    <lineage>
        <taxon>Eukaryota</taxon>
        <taxon>Viridiplantae</taxon>
        <taxon>Streptophyta</taxon>
        <taxon>Embryophyta</taxon>
        <taxon>Tracheophyta</taxon>
        <taxon>Spermatophyta</taxon>
        <taxon>Magnoliopsida</taxon>
        <taxon>Liliopsida</taxon>
        <taxon>Poales</taxon>
        <taxon>Poaceae</taxon>
        <taxon>PACMAD clade</taxon>
        <taxon>Arundinoideae</taxon>
        <taxon>Arundineae</taxon>
        <taxon>Arundo</taxon>
    </lineage>
</organism>
<proteinExistence type="predicted"/>
<reference evidence="1" key="2">
    <citation type="journal article" date="2015" name="Data Brief">
        <title>Shoot transcriptome of the giant reed, Arundo donax.</title>
        <authorList>
            <person name="Barrero R.A."/>
            <person name="Guerrero F.D."/>
            <person name="Moolhuijzen P."/>
            <person name="Goolsby J.A."/>
            <person name="Tidwell J."/>
            <person name="Bellgard S.E."/>
            <person name="Bellgard M.I."/>
        </authorList>
    </citation>
    <scope>NUCLEOTIDE SEQUENCE</scope>
    <source>
        <tissue evidence="1">Shoot tissue taken approximately 20 cm above the soil surface</tissue>
    </source>
</reference>
<dbReference type="EMBL" id="GBRH01218609">
    <property type="protein sequence ID" value="JAD79286.1"/>
    <property type="molecule type" value="Transcribed_RNA"/>
</dbReference>